<organism evidence="1 2">
    <name type="scientific">Marinobacterium nitratireducens</name>
    <dbReference type="NCBI Taxonomy" id="518897"/>
    <lineage>
        <taxon>Bacteria</taxon>
        <taxon>Pseudomonadati</taxon>
        <taxon>Pseudomonadota</taxon>
        <taxon>Gammaproteobacteria</taxon>
        <taxon>Oceanospirillales</taxon>
        <taxon>Oceanospirillaceae</taxon>
        <taxon>Marinobacterium</taxon>
    </lineage>
</organism>
<sequence length="144" mass="15438">MDHIYSAISSTVHDSSKPAKALAVEIGIGHQVLLNKANEACEHNKLNVHEAVALMKASGSTRILEAMAMEVGGVQVLATGAEESGCLMMATIKAASEHGDVVRAVETAMADKRLTAREREKCHHEIDEAISALMTLRKAVTDYQ</sequence>
<gene>
    <name evidence="1" type="ORF">GCM10011348_46170</name>
</gene>
<dbReference type="RefSeq" id="WP_188863008.1">
    <property type="nucleotide sequence ID" value="NZ_BMLT01000021.1"/>
</dbReference>
<dbReference type="EMBL" id="BMLT01000021">
    <property type="protein sequence ID" value="GGO89133.1"/>
    <property type="molecule type" value="Genomic_DNA"/>
</dbReference>
<protein>
    <submittedName>
        <fullName evidence="1">Uncharacterized protein</fullName>
    </submittedName>
</protein>
<dbReference type="Pfam" id="PF06892">
    <property type="entry name" value="Phage_CP76"/>
    <property type="match status" value="1"/>
</dbReference>
<proteinExistence type="predicted"/>
<evidence type="ECO:0000313" key="2">
    <source>
        <dbReference type="Proteomes" id="UP000599578"/>
    </source>
</evidence>
<dbReference type="GO" id="GO:0003677">
    <property type="term" value="F:DNA binding"/>
    <property type="evidence" value="ECO:0007669"/>
    <property type="project" value="InterPro"/>
</dbReference>
<accession>A0A917ZQZ6</accession>
<reference evidence="1 2" key="1">
    <citation type="journal article" date="2014" name="Int. J. Syst. Evol. Microbiol.">
        <title>Complete genome sequence of Corynebacterium casei LMG S-19264T (=DSM 44701T), isolated from a smear-ripened cheese.</title>
        <authorList>
            <consortium name="US DOE Joint Genome Institute (JGI-PGF)"/>
            <person name="Walter F."/>
            <person name="Albersmeier A."/>
            <person name="Kalinowski J."/>
            <person name="Ruckert C."/>
        </authorList>
    </citation>
    <scope>NUCLEOTIDE SEQUENCE [LARGE SCALE GENOMIC DNA]</scope>
    <source>
        <strain evidence="1 2">CGMCC 1.7286</strain>
    </source>
</reference>
<keyword evidence="2" id="KW-1185">Reference proteome</keyword>
<name>A0A917ZQZ6_9GAMM</name>
<comment type="caution">
    <text evidence="1">The sequence shown here is derived from an EMBL/GenBank/DDBJ whole genome shotgun (WGS) entry which is preliminary data.</text>
</comment>
<dbReference type="Proteomes" id="UP000599578">
    <property type="component" value="Unassembled WGS sequence"/>
</dbReference>
<dbReference type="InterPro" id="IPR009679">
    <property type="entry name" value="Phage_186_CII-like"/>
</dbReference>
<dbReference type="AlphaFoldDB" id="A0A917ZQZ6"/>
<evidence type="ECO:0000313" key="1">
    <source>
        <dbReference type="EMBL" id="GGO89133.1"/>
    </source>
</evidence>